<evidence type="ECO:0000313" key="1">
    <source>
        <dbReference type="EMBL" id="CQD20280.1"/>
    </source>
</evidence>
<proteinExistence type="predicted"/>
<accession>A0A0U1DPC0</accession>
<dbReference type="AlphaFoldDB" id="A0A0U1DPC0"/>
<evidence type="ECO:0000313" key="2">
    <source>
        <dbReference type="Proteomes" id="UP000182227"/>
    </source>
</evidence>
<dbReference type="Proteomes" id="UP000182227">
    <property type="component" value="Unassembled WGS sequence"/>
</dbReference>
<reference evidence="1 2" key="1">
    <citation type="submission" date="2015-03" db="EMBL/GenBank/DDBJ databases">
        <authorList>
            <person name="Murphy D."/>
        </authorList>
    </citation>
    <scope>NUCLEOTIDE SEQUENCE [LARGE SCALE GENOMIC DNA]</scope>
    <source>
        <strain evidence="1 2">D16</strain>
    </source>
</reference>
<gene>
    <name evidence="1" type="ORF">BN970_04614</name>
</gene>
<sequence>MTGFVLVLGACHGGWRFYERTTSCATTTVTWYAS</sequence>
<organism evidence="1 2">
    <name type="scientific">Mycolicibacterium conceptionense</name>
    <dbReference type="NCBI Taxonomy" id="451644"/>
    <lineage>
        <taxon>Bacteria</taxon>
        <taxon>Bacillati</taxon>
        <taxon>Actinomycetota</taxon>
        <taxon>Actinomycetes</taxon>
        <taxon>Mycobacteriales</taxon>
        <taxon>Mycobacteriaceae</taxon>
        <taxon>Mycolicibacterium</taxon>
    </lineage>
</organism>
<dbReference type="EMBL" id="CTEF01000004">
    <property type="protein sequence ID" value="CQD20280.1"/>
    <property type="molecule type" value="Genomic_DNA"/>
</dbReference>
<protein>
    <submittedName>
        <fullName evidence="1">Uncharacterized protein</fullName>
    </submittedName>
</protein>
<name>A0A0U1DPC0_9MYCO</name>